<dbReference type="SUPFAM" id="SSF89360">
    <property type="entry name" value="HesB-like domain"/>
    <property type="match status" value="1"/>
</dbReference>
<name>A0A165GHG0_9BACL</name>
<dbReference type="Gene3D" id="2.60.300.12">
    <property type="entry name" value="HesB-like domain"/>
    <property type="match status" value="1"/>
</dbReference>
<evidence type="ECO:0000313" key="1">
    <source>
        <dbReference type="EMBL" id="KZE36395.1"/>
    </source>
</evidence>
<protein>
    <submittedName>
        <fullName evidence="1">Adhesin</fullName>
    </submittedName>
</protein>
<comment type="caution">
    <text evidence="1">The sequence shown here is derived from an EMBL/GenBank/DDBJ whole genome shotgun (WGS) entry which is preliminary data.</text>
</comment>
<evidence type="ECO:0000313" key="2">
    <source>
        <dbReference type="Proteomes" id="UP000076490"/>
    </source>
</evidence>
<reference evidence="1 2" key="1">
    <citation type="submission" date="2016-01" db="EMBL/GenBank/DDBJ databases">
        <title>Whole genome sequencing of Bhargavaea cecembensis T14.</title>
        <authorList>
            <person name="Hong K.W."/>
        </authorList>
    </citation>
    <scope>NUCLEOTIDE SEQUENCE [LARGE SCALE GENOMIC DNA]</scope>
    <source>
        <strain evidence="1 2">T14</strain>
    </source>
</reference>
<dbReference type="EMBL" id="LQNT01000013">
    <property type="protein sequence ID" value="KZE36395.1"/>
    <property type="molecule type" value="Genomic_DNA"/>
</dbReference>
<sequence length="86" mass="9435">MLITDEARKLLDEFLAANGLGGLRLTVETGDFGPQFAITFDEPQEFDVVQEIKGIRVAIDAQLSDTDLLTLDVEETPEGRGIVLRS</sequence>
<proteinExistence type="predicted"/>
<accession>A0A165GHG0</accession>
<dbReference type="InterPro" id="IPR035903">
    <property type="entry name" value="HesB-like_dom_sf"/>
</dbReference>
<gene>
    <name evidence="1" type="ORF">AV656_14730</name>
</gene>
<dbReference type="Proteomes" id="UP000076490">
    <property type="component" value="Unassembled WGS sequence"/>
</dbReference>
<dbReference type="AlphaFoldDB" id="A0A165GHG0"/>
<dbReference type="OrthoDB" id="2355011at2"/>
<organism evidence="1 2">
    <name type="scientific">Bhargavaea cecembensis</name>
    <dbReference type="NCBI Taxonomy" id="394098"/>
    <lineage>
        <taxon>Bacteria</taxon>
        <taxon>Bacillati</taxon>
        <taxon>Bacillota</taxon>
        <taxon>Bacilli</taxon>
        <taxon>Bacillales</taxon>
        <taxon>Caryophanaceae</taxon>
        <taxon>Bhargavaea</taxon>
    </lineage>
</organism>